<evidence type="ECO:0000256" key="1">
    <source>
        <dbReference type="SAM" id="MobiDB-lite"/>
    </source>
</evidence>
<dbReference type="Proteomes" id="UP000509750">
    <property type="component" value="Chromosome"/>
</dbReference>
<evidence type="ECO:0000313" key="2">
    <source>
        <dbReference type="EMBL" id="QLG27295.1"/>
    </source>
</evidence>
<accession>A0A7D5KL78</accession>
<feature type="region of interest" description="Disordered" evidence="1">
    <location>
        <begin position="1"/>
        <end position="22"/>
    </location>
</feature>
<gene>
    <name evidence="2" type="ORF">HUG10_06925</name>
</gene>
<reference evidence="2 3" key="1">
    <citation type="submission" date="2020-07" db="EMBL/GenBank/DDBJ databases">
        <title>Gai3-2, isolated from salt lake.</title>
        <authorList>
            <person name="Cui H."/>
            <person name="Shi X."/>
        </authorList>
    </citation>
    <scope>NUCLEOTIDE SEQUENCE [LARGE SCALE GENOMIC DNA]</scope>
    <source>
        <strain evidence="2 3">Gai3-2</strain>
    </source>
</reference>
<dbReference type="KEGG" id="halg:HUG10_06925"/>
<sequence>MAVQPPTEFEPSLEEQGSSWTRTTTGGFVETVAEAVASHAHSQQLTLGLDAHTEAVLDGRGFDVGTSTVECCGMAGSFGYKSEDYELSMDVGGDLQAEFSAHLDREVLASGTSCIEQLDALFDDGTRHLI</sequence>
<dbReference type="EMBL" id="CP058529">
    <property type="protein sequence ID" value="QLG27295.1"/>
    <property type="molecule type" value="Genomic_DNA"/>
</dbReference>
<protein>
    <submittedName>
        <fullName evidence="2">Uncharacterized protein</fullName>
    </submittedName>
</protein>
<organism evidence="2 3">
    <name type="scientific">Halorarum halophilum</name>
    <dbReference type="NCBI Taxonomy" id="2743090"/>
    <lineage>
        <taxon>Archaea</taxon>
        <taxon>Methanobacteriati</taxon>
        <taxon>Methanobacteriota</taxon>
        <taxon>Stenosarchaea group</taxon>
        <taxon>Halobacteria</taxon>
        <taxon>Halobacteriales</taxon>
        <taxon>Haloferacaceae</taxon>
        <taxon>Halorarum</taxon>
    </lineage>
</organism>
<evidence type="ECO:0000313" key="3">
    <source>
        <dbReference type="Proteomes" id="UP000509750"/>
    </source>
</evidence>
<proteinExistence type="predicted"/>
<keyword evidence="3" id="KW-1185">Reference proteome</keyword>
<dbReference type="AlphaFoldDB" id="A0A7D5KL78"/>
<name>A0A7D5KL78_9EURY</name>